<reference evidence="14" key="1">
    <citation type="submission" date="2024-02" db="UniProtKB">
        <authorList>
            <consortium name="WormBaseParasite"/>
        </authorList>
    </citation>
    <scope>IDENTIFICATION</scope>
</reference>
<evidence type="ECO:0000256" key="2">
    <source>
        <dbReference type="ARBA" id="ARBA00022475"/>
    </source>
</evidence>
<keyword evidence="7" id="KW-0675">Receptor</keyword>
<feature type="transmembrane region" description="Helical" evidence="10">
    <location>
        <begin position="484"/>
        <end position="501"/>
    </location>
</feature>
<dbReference type="GO" id="GO:0007214">
    <property type="term" value="P:gamma-aminobutyric acid signaling pathway"/>
    <property type="evidence" value="ECO:0007669"/>
    <property type="project" value="TreeGrafter"/>
</dbReference>
<dbReference type="Pfam" id="PF00003">
    <property type="entry name" value="7tm_3"/>
    <property type="match status" value="1"/>
</dbReference>
<dbReference type="Proteomes" id="UP000887575">
    <property type="component" value="Unassembled WGS sequence"/>
</dbReference>
<keyword evidence="4 10" id="KW-1133">Transmembrane helix</keyword>
<evidence type="ECO:0000256" key="3">
    <source>
        <dbReference type="ARBA" id="ARBA00022692"/>
    </source>
</evidence>
<evidence type="ECO:0000259" key="12">
    <source>
        <dbReference type="PROSITE" id="PS50259"/>
    </source>
</evidence>
<keyword evidence="8" id="KW-0325">Glycoprotein</keyword>
<evidence type="ECO:0000256" key="7">
    <source>
        <dbReference type="ARBA" id="ARBA00023170"/>
    </source>
</evidence>
<dbReference type="InterPro" id="IPR017979">
    <property type="entry name" value="GPCR_3_CS"/>
</dbReference>
<dbReference type="PROSITE" id="PS00981">
    <property type="entry name" value="G_PROTEIN_RECEP_F3_3"/>
    <property type="match status" value="1"/>
</dbReference>
<evidence type="ECO:0000256" key="6">
    <source>
        <dbReference type="ARBA" id="ARBA00023136"/>
    </source>
</evidence>
<keyword evidence="2" id="KW-1003">Cell membrane</keyword>
<dbReference type="AlphaFoldDB" id="A0AAF3FFG4"/>
<dbReference type="GO" id="GO:0004965">
    <property type="term" value="F:G protein-coupled GABA receptor activity"/>
    <property type="evidence" value="ECO:0007669"/>
    <property type="project" value="InterPro"/>
</dbReference>
<feature type="chain" id="PRO_5042246913" evidence="11">
    <location>
        <begin position="20"/>
        <end position="796"/>
    </location>
</feature>
<dbReference type="CDD" id="cd06366">
    <property type="entry name" value="PBP1_GABAb_receptor"/>
    <property type="match status" value="1"/>
</dbReference>
<dbReference type="Gene3D" id="3.40.50.2300">
    <property type="match status" value="2"/>
</dbReference>
<dbReference type="Pfam" id="PF01094">
    <property type="entry name" value="ANF_receptor"/>
    <property type="match status" value="1"/>
</dbReference>
<evidence type="ECO:0000256" key="5">
    <source>
        <dbReference type="ARBA" id="ARBA00023040"/>
    </source>
</evidence>
<dbReference type="PRINTS" id="PR01176">
    <property type="entry name" value="GABABRECEPTR"/>
</dbReference>
<evidence type="ECO:0000256" key="1">
    <source>
        <dbReference type="ARBA" id="ARBA00004651"/>
    </source>
</evidence>
<proteinExistence type="predicted"/>
<evidence type="ECO:0000313" key="14">
    <source>
        <dbReference type="WBParaSite" id="MBELARI_LOCUS5787"/>
    </source>
</evidence>
<feature type="transmembrane region" description="Helical" evidence="10">
    <location>
        <begin position="559"/>
        <end position="580"/>
    </location>
</feature>
<dbReference type="InterPro" id="IPR001828">
    <property type="entry name" value="ANF_lig-bd_rcpt"/>
</dbReference>
<accession>A0AAF3FFG4</accession>
<evidence type="ECO:0000313" key="13">
    <source>
        <dbReference type="Proteomes" id="UP000887575"/>
    </source>
</evidence>
<feature type="transmembrane region" description="Helical" evidence="10">
    <location>
        <begin position="613"/>
        <end position="635"/>
    </location>
</feature>
<keyword evidence="11" id="KW-0732">Signal</keyword>
<dbReference type="PROSITE" id="PS50259">
    <property type="entry name" value="G_PROTEIN_RECEP_F3_4"/>
    <property type="match status" value="1"/>
</dbReference>
<feature type="transmembrane region" description="Helical" evidence="10">
    <location>
        <begin position="442"/>
        <end position="464"/>
    </location>
</feature>
<feature type="transmembrane region" description="Helical" evidence="10">
    <location>
        <begin position="521"/>
        <end position="538"/>
    </location>
</feature>
<evidence type="ECO:0000256" key="8">
    <source>
        <dbReference type="ARBA" id="ARBA00023180"/>
    </source>
</evidence>
<feature type="domain" description="G-protein coupled receptors family 3 profile" evidence="12">
    <location>
        <begin position="450"/>
        <end position="710"/>
    </location>
</feature>
<feature type="transmembrane region" description="Helical" evidence="10">
    <location>
        <begin position="679"/>
        <end position="700"/>
    </location>
</feature>
<dbReference type="PRINTS" id="PR01177">
    <property type="entry name" value="GABAB1RECPTR"/>
</dbReference>
<dbReference type="InterPro" id="IPR002455">
    <property type="entry name" value="GPCR3_GABA-B"/>
</dbReference>
<comment type="subcellular location">
    <subcellularLocation>
        <location evidence="1">Cell membrane</location>
        <topology evidence="1">Multi-pass membrane protein</topology>
    </subcellularLocation>
</comment>
<organism evidence="13 14">
    <name type="scientific">Mesorhabditis belari</name>
    <dbReference type="NCBI Taxonomy" id="2138241"/>
    <lineage>
        <taxon>Eukaryota</taxon>
        <taxon>Metazoa</taxon>
        <taxon>Ecdysozoa</taxon>
        <taxon>Nematoda</taxon>
        <taxon>Chromadorea</taxon>
        <taxon>Rhabditida</taxon>
        <taxon>Rhabditina</taxon>
        <taxon>Rhabditomorpha</taxon>
        <taxon>Rhabditoidea</taxon>
        <taxon>Rhabditidae</taxon>
        <taxon>Mesorhabditinae</taxon>
        <taxon>Mesorhabditis</taxon>
    </lineage>
</organism>
<name>A0AAF3FFG4_9BILA</name>
<feature type="transmembrane region" description="Helical" evidence="10">
    <location>
        <begin position="655"/>
        <end position="673"/>
    </location>
</feature>
<dbReference type="PANTHER" id="PTHR10519">
    <property type="entry name" value="GABA-B RECEPTOR"/>
    <property type="match status" value="1"/>
</dbReference>
<dbReference type="SUPFAM" id="SSF53822">
    <property type="entry name" value="Periplasmic binding protein-like I"/>
    <property type="match status" value="1"/>
</dbReference>
<evidence type="ECO:0000256" key="4">
    <source>
        <dbReference type="ARBA" id="ARBA00022989"/>
    </source>
</evidence>
<evidence type="ECO:0000256" key="11">
    <source>
        <dbReference type="SAM" id="SignalP"/>
    </source>
</evidence>
<keyword evidence="5" id="KW-0297">G-protein coupled receptor</keyword>
<dbReference type="GO" id="GO:0038039">
    <property type="term" value="C:G protein-coupled receptor heterodimeric complex"/>
    <property type="evidence" value="ECO:0007669"/>
    <property type="project" value="TreeGrafter"/>
</dbReference>
<dbReference type="PANTHER" id="PTHR10519:SF74">
    <property type="entry name" value="GAMMA-AMINOBUTYRIC ACID TYPE B RECEPTOR SUBUNIT 2"/>
    <property type="match status" value="1"/>
</dbReference>
<keyword evidence="3 10" id="KW-0812">Transmembrane</keyword>
<dbReference type="InterPro" id="IPR028082">
    <property type="entry name" value="Peripla_BP_I"/>
</dbReference>
<dbReference type="InterPro" id="IPR017978">
    <property type="entry name" value="GPCR_3_C"/>
</dbReference>
<keyword evidence="13" id="KW-1185">Reference proteome</keyword>
<sequence>MGIFILFAISVALFNPIESTLSCLPSDSGTPIPIGVFHATKGSFHTPDIEPAVNVALNHIHNNSCILDGYKLNLTYEDTECKTSMGMKALFEMVASRSRPVAIFGGLCTEVNEPIAAALKYWHIAQLSYAETHPKFATADSSELYPTFFRIVPGNRNVNLAKSRLVTQFGWKRVGTVKQADEPRHALPHEALTTRLEESAVDVIYTAGVTFQEIENIGNELALLKARDVRIIVADVSEDIIGRVICEASKQGMTGRDFVWVLPGFHSNKWIHSSIDTGCDEERFAAAVEGHFAVQFATKRPDLSSYVVGGKKAEEIVRLLSESCGGDRCTKNIFEGYLYDGLWTLAIALSQALDNGRSFSHTRLLEAIGNSSFEGVTGRVRFEHNERMGIVEVLWYQNGTYHNAAYFDGARDEFRLEKAIQNWQPPADAPERRIVREEVSGWLFICVSLCASLGCLLALLFLALNLKYRNHRFIKMSSPNMNNIIVIGSMCTFISVILLGIDTRLVSRALFVKMCYAKTWTLSLGFTLAFGAMFSKTWRVHSIFTNIRMDKKAIKDSRLLMMVGFLVFIDILVLSTWAFFSPFSLQAKQLEKYQKDNVEIVPELERCHSENALVFQAILFAVKGILMMLGCFLAWETRHVNVPALNDSKYIGMSVYLCVVMSTLGLSIAFILQERINEAFAMTSLFIIVSTALTLCLVFVPKMVELVRNPAGIEQKGYRRGLMKSVVTKGPQQQHTNNPSYTGKETEKDLLARAEAENQLKQRYLHQKTCQLWELLERLRELGDTQFLQQGWFFVV</sequence>
<keyword evidence="6 10" id="KW-0472">Membrane</keyword>
<dbReference type="WBParaSite" id="MBELARI_LOCUS5787">
    <property type="protein sequence ID" value="MBELARI_LOCUS5787"/>
    <property type="gene ID" value="MBELARI_LOCUS5787"/>
</dbReference>
<protein>
    <submittedName>
        <fullName evidence="14">G-protein coupled receptors family 3 profile domain-containing protein</fullName>
    </submittedName>
</protein>
<feature type="signal peptide" evidence="11">
    <location>
        <begin position="1"/>
        <end position="19"/>
    </location>
</feature>
<keyword evidence="9" id="KW-0807">Transducer</keyword>
<evidence type="ECO:0000256" key="10">
    <source>
        <dbReference type="SAM" id="Phobius"/>
    </source>
</evidence>
<evidence type="ECO:0000256" key="9">
    <source>
        <dbReference type="ARBA" id="ARBA00023224"/>
    </source>
</evidence>